<sequence length="148" mass="16629">MCLRPWFKSRFRQLDARLYLHQSTAKCSTLKGTKHRHVEGVYHHKGKRGGVFPPFTIVKLRRALVLPETRGEYNSVILYIYYLHNITLQEGEKGEGTAGAGDLPGGWWTTTAGDCDCNCLDSWHRALIYGARTAVVTLLGIASTSTYK</sequence>
<evidence type="ECO:0000313" key="2">
    <source>
        <dbReference type="Proteomes" id="UP000024635"/>
    </source>
</evidence>
<organism evidence="1 2">
    <name type="scientific">Ancylostoma ceylanicum</name>
    <dbReference type="NCBI Taxonomy" id="53326"/>
    <lineage>
        <taxon>Eukaryota</taxon>
        <taxon>Metazoa</taxon>
        <taxon>Ecdysozoa</taxon>
        <taxon>Nematoda</taxon>
        <taxon>Chromadorea</taxon>
        <taxon>Rhabditida</taxon>
        <taxon>Rhabditina</taxon>
        <taxon>Rhabditomorpha</taxon>
        <taxon>Strongyloidea</taxon>
        <taxon>Ancylostomatidae</taxon>
        <taxon>Ancylostomatinae</taxon>
        <taxon>Ancylostoma</taxon>
    </lineage>
</organism>
<proteinExistence type="predicted"/>
<dbReference type="AlphaFoldDB" id="A0A016SPZ7"/>
<reference evidence="2" key="1">
    <citation type="journal article" date="2015" name="Nat. Genet.">
        <title>The genome and transcriptome of the zoonotic hookworm Ancylostoma ceylanicum identify infection-specific gene families.</title>
        <authorList>
            <person name="Schwarz E.M."/>
            <person name="Hu Y."/>
            <person name="Antoshechkin I."/>
            <person name="Miller M.M."/>
            <person name="Sternberg P.W."/>
            <person name="Aroian R.V."/>
        </authorList>
    </citation>
    <scope>NUCLEOTIDE SEQUENCE</scope>
    <source>
        <strain evidence="2">HY135</strain>
    </source>
</reference>
<keyword evidence="2" id="KW-1185">Reference proteome</keyword>
<name>A0A016SPZ7_9BILA</name>
<accession>A0A016SPZ7</accession>
<dbReference type="Proteomes" id="UP000024635">
    <property type="component" value="Unassembled WGS sequence"/>
</dbReference>
<evidence type="ECO:0000313" key="1">
    <source>
        <dbReference type="EMBL" id="EYB92427.1"/>
    </source>
</evidence>
<protein>
    <submittedName>
        <fullName evidence="1">Uncharacterized protein</fullName>
    </submittedName>
</protein>
<dbReference type="EMBL" id="JARK01001530">
    <property type="protein sequence ID" value="EYB92427.1"/>
    <property type="molecule type" value="Genomic_DNA"/>
</dbReference>
<gene>
    <name evidence="1" type="primary">Acey_s0194.g1442</name>
    <name evidence="1" type="ORF">Y032_0194g1442</name>
</gene>
<comment type="caution">
    <text evidence="1">The sequence shown here is derived from an EMBL/GenBank/DDBJ whole genome shotgun (WGS) entry which is preliminary data.</text>
</comment>